<organism evidence="12 13">
    <name type="scientific">candidate division CSSED10-310 bacterium</name>
    <dbReference type="NCBI Taxonomy" id="2855610"/>
    <lineage>
        <taxon>Bacteria</taxon>
        <taxon>Bacteria division CSSED10-310</taxon>
    </lineage>
</organism>
<evidence type="ECO:0000259" key="11">
    <source>
        <dbReference type="PROSITE" id="PS51900"/>
    </source>
</evidence>
<keyword evidence="4" id="KW-0159">Chromosome partition</keyword>
<protein>
    <submittedName>
        <fullName evidence="12">Tyrosine-type recombinase/integrase</fullName>
    </submittedName>
</protein>
<evidence type="ECO:0000256" key="7">
    <source>
        <dbReference type="ARBA" id="ARBA00023172"/>
    </source>
</evidence>
<evidence type="ECO:0000256" key="3">
    <source>
        <dbReference type="ARBA" id="ARBA00022618"/>
    </source>
</evidence>
<dbReference type="Proteomes" id="UP001594351">
    <property type="component" value="Unassembled WGS sequence"/>
</dbReference>
<keyword evidence="13" id="KW-1185">Reference proteome</keyword>
<evidence type="ECO:0000313" key="12">
    <source>
        <dbReference type="EMBL" id="MFC1852523.1"/>
    </source>
</evidence>
<evidence type="ECO:0000256" key="9">
    <source>
        <dbReference type="PROSITE-ProRule" id="PRU01248"/>
    </source>
</evidence>
<evidence type="ECO:0000256" key="6">
    <source>
        <dbReference type="ARBA" id="ARBA00023125"/>
    </source>
</evidence>
<sequence length="309" mass="35601">MKPGRDFPSLIAAFINDRAMKNYSQETGRVDLSTLHLFRRWCETEKVSHPDQATSDHLIRYGEYLSSYRKQDGTPLNPGTRAYRLLKVVVFFRWMYKKNYILSDPSRNITQRTPQRSLPGPILTSDEVEQILSKPDLTTPLGIRNRTIIETLYSTGIRSSELIGLQVTDLKPSLTLFIRCGKGKKDRLVPIGERAYRWLQRYLLDVRPVLLRLPDDSSLFISLYGRSLSVSRLREIVRGYIRQSKIDKPGCCHLFRHTMATAMLENGADIRIIQEILGHASLKTTAHYTRVAITDLKSVHTRTHPFERT</sequence>
<gene>
    <name evidence="12" type="ORF">ACFL27_20190</name>
</gene>
<proteinExistence type="predicted"/>
<dbReference type="SUPFAM" id="SSF56349">
    <property type="entry name" value="DNA breaking-rejoining enzymes"/>
    <property type="match status" value="1"/>
</dbReference>
<feature type="domain" description="Tyr recombinase" evidence="10">
    <location>
        <begin position="118"/>
        <end position="301"/>
    </location>
</feature>
<keyword evidence="8" id="KW-0131">Cell cycle</keyword>
<dbReference type="InterPro" id="IPR044068">
    <property type="entry name" value="CB"/>
</dbReference>
<keyword evidence="2" id="KW-0963">Cytoplasm</keyword>
<dbReference type="Gene3D" id="1.10.443.10">
    <property type="entry name" value="Intergrase catalytic core"/>
    <property type="match status" value="1"/>
</dbReference>
<dbReference type="Pfam" id="PF00589">
    <property type="entry name" value="Phage_integrase"/>
    <property type="match status" value="1"/>
</dbReference>
<dbReference type="Gene3D" id="1.10.150.130">
    <property type="match status" value="1"/>
</dbReference>
<dbReference type="InterPro" id="IPR013762">
    <property type="entry name" value="Integrase-like_cat_sf"/>
</dbReference>
<evidence type="ECO:0000313" key="13">
    <source>
        <dbReference type="Proteomes" id="UP001594351"/>
    </source>
</evidence>
<name>A0ABV6Z2J0_UNCC1</name>
<keyword evidence="7" id="KW-0233">DNA recombination</keyword>
<keyword evidence="5" id="KW-0229">DNA integration</keyword>
<keyword evidence="6 9" id="KW-0238">DNA-binding</keyword>
<comment type="caution">
    <text evidence="12">The sequence shown here is derived from an EMBL/GenBank/DDBJ whole genome shotgun (WGS) entry which is preliminary data.</text>
</comment>
<dbReference type="InterPro" id="IPR002104">
    <property type="entry name" value="Integrase_catalytic"/>
</dbReference>
<dbReference type="InterPro" id="IPR050090">
    <property type="entry name" value="Tyrosine_recombinase_XerCD"/>
</dbReference>
<evidence type="ECO:0000256" key="1">
    <source>
        <dbReference type="ARBA" id="ARBA00004496"/>
    </source>
</evidence>
<feature type="domain" description="Core-binding (CB)" evidence="11">
    <location>
        <begin position="5"/>
        <end position="96"/>
    </location>
</feature>
<keyword evidence="3" id="KW-0132">Cell division</keyword>
<dbReference type="EMBL" id="JBHPBY010000325">
    <property type="protein sequence ID" value="MFC1852523.1"/>
    <property type="molecule type" value="Genomic_DNA"/>
</dbReference>
<dbReference type="PROSITE" id="PS51900">
    <property type="entry name" value="CB"/>
    <property type="match status" value="1"/>
</dbReference>
<reference evidence="12 13" key="1">
    <citation type="submission" date="2024-09" db="EMBL/GenBank/DDBJ databases">
        <title>Laminarin stimulates single cell rates of sulfate reduction while oxygen inhibits transcriptomic activity in coastal marine sediment.</title>
        <authorList>
            <person name="Lindsay M."/>
            <person name="Orcutt B."/>
            <person name="Emerson D."/>
            <person name="Stepanauskas R."/>
            <person name="D'Angelo T."/>
        </authorList>
    </citation>
    <scope>NUCLEOTIDE SEQUENCE [LARGE SCALE GENOMIC DNA]</scope>
    <source>
        <strain evidence="12">SAG AM-311-K15</strain>
    </source>
</reference>
<evidence type="ECO:0000256" key="2">
    <source>
        <dbReference type="ARBA" id="ARBA00022490"/>
    </source>
</evidence>
<evidence type="ECO:0000259" key="10">
    <source>
        <dbReference type="PROSITE" id="PS51898"/>
    </source>
</evidence>
<accession>A0ABV6Z2J0</accession>
<dbReference type="PANTHER" id="PTHR30349:SF77">
    <property type="entry name" value="TYROSINE RECOMBINASE XERC"/>
    <property type="match status" value="1"/>
</dbReference>
<comment type="subcellular location">
    <subcellularLocation>
        <location evidence="1">Cytoplasm</location>
    </subcellularLocation>
</comment>
<evidence type="ECO:0000256" key="4">
    <source>
        <dbReference type="ARBA" id="ARBA00022829"/>
    </source>
</evidence>
<evidence type="ECO:0000256" key="8">
    <source>
        <dbReference type="ARBA" id="ARBA00023306"/>
    </source>
</evidence>
<dbReference type="PROSITE" id="PS51898">
    <property type="entry name" value="TYR_RECOMBINASE"/>
    <property type="match status" value="1"/>
</dbReference>
<evidence type="ECO:0000256" key="5">
    <source>
        <dbReference type="ARBA" id="ARBA00022908"/>
    </source>
</evidence>
<dbReference type="PANTHER" id="PTHR30349">
    <property type="entry name" value="PHAGE INTEGRASE-RELATED"/>
    <property type="match status" value="1"/>
</dbReference>
<dbReference type="InterPro" id="IPR011010">
    <property type="entry name" value="DNA_brk_join_enz"/>
</dbReference>
<dbReference type="InterPro" id="IPR010998">
    <property type="entry name" value="Integrase_recombinase_N"/>
</dbReference>